<dbReference type="Proteomes" id="UP000267418">
    <property type="component" value="Unassembled WGS sequence"/>
</dbReference>
<comment type="caution">
    <text evidence="1">The sequence shown here is derived from an EMBL/GenBank/DDBJ whole genome shotgun (WGS) entry which is preliminary data.</text>
</comment>
<name>A0A3S0HEZ1_9BURK</name>
<organism evidence="1 2">
    <name type="scientific">Variovorax gossypii</name>
    <dbReference type="NCBI Taxonomy" id="1679495"/>
    <lineage>
        <taxon>Bacteria</taxon>
        <taxon>Pseudomonadati</taxon>
        <taxon>Pseudomonadota</taxon>
        <taxon>Betaproteobacteria</taxon>
        <taxon>Burkholderiales</taxon>
        <taxon>Comamonadaceae</taxon>
        <taxon>Variovorax</taxon>
    </lineage>
</organism>
<accession>A0A3S0HEZ1</accession>
<protein>
    <submittedName>
        <fullName evidence="1">Uncharacterized protein</fullName>
    </submittedName>
</protein>
<dbReference type="AlphaFoldDB" id="A0A3S0HEZ1"/>
<reference evidence="1 2" key="1">
    <citation type="submission" date="2018-12" db="EMBL/GenBank/DDBJ databases">
        <title>The genome of Variovorax gossypii DSM 100435.</title>
        <authorList>
            <person name="Gao J."/>
            <person name="Sun J."/>
        </authorList>
    </citation>
    <scope>NUCLEOTIDE SEQUENCE [LARGE SCALE GENOMIC DNA]</scope>
    <source>
        <strain evidence="1 2">DSM 100435</strain>
    </source>
</reference>
<dbReference type="EMBL" id="RXOE01000002">
    <property type="protein sequence ID" value="RTQ34808.1"/>
    <property type="molecule type" value="Genomic_DNA"/>
</dbReference>
<gene>
    <name evidence="1" type="ORF">EJP69_10390</name>
</gene>
<keyword evidence="2" id="KW-1185">Reference proteome</keyword>
<evidence type="ECO:0000313" key="1">
    <source>
        <dbReference type="EMBL" id="RTQ34808.1"/>
    </source>
</evidence>
<proteinExistence type="predicted"/>
<evidence type="ECO:0000313" key="2">
    <source>
        <dbReference type="Proteomes" id="UP000267418"/>
    </source>
</evidence>
<sequence>MNQIDNEPTPDELDLSPPEGYESWLVYAVTTFDARPAIMHTIFYDTSSASRDTVEATVLAEFNELRVRAGLSPITRR</sequence>
<dbReference type="OrthoDB" id="7062823at2"/>
<dbReference type="RefSeq" id="WP_126469895.1">
    <property type="nucleotide sequence ID" value="NZ_RXOE01000002.1"/>
</dbReference>